<gene>
    <name evidence="1" type="ORF">UFOVP336_17</name>
</gene>
<protein>
    <submittedName>
        <fullName evidence="1">Uncharacterized protein</fullName>
    </submittedName>
</protein>
<accession>A0A6J5LX52</accession>
<name>A0A6J5LX52_9CAUD</name>
<reference evidence="1" key="1">
    <citation type="submission" date="2020-04" db="EMBL/GenBank/DDBJ databases">
        <authorList>
            <person name="Chiriac C."/>
            <person name="Salcher M."/>
            <person name="Ghai R."/>
            <person name="Kavagutti S V."/>
        </authorList>
    </citation>
    <scope>NUCLEOTIDE SEQUENCE</scope>
</reference>
<organism evidence="1">
    <name type="scientific">uncultured Caudovirales phage</name>
    <dbReference type="NCBI Taxonomy" id="2100421"/>
    <lineage>
        <taxon>Viruses</taxon>
        <taxon>Duplodnaviria</taxon>
        <taxon>Heunggongvirae</taxon>
        <taxon>Uroviricota</taxon>
        <taxon>Caudoviricetes</taxon>
        <taxon>Peduoviridae</taxon>
        <taxon>Maltschvirus</taxon>
        <taxon>Maltschvirus maltsch</taxon>
    </lineage>
</organism>
<sequence length="54" mass="6005">MSNVVVPTHAAPIVIKLDGQWAVVLGSVTLFKSLDKNNCLDYIKYSWNGEQHGF</sequence>
<dbReference type="EMBL" id="LR796359">
    <property type="protein sequence ID" value="CAB4139075.1"/>
    <property type="molecule type" value="Genomic_DNA"/>
</dbReference>
<proteinExistence type="predicted"/>
<evidence type="ECO:0000313" key="1">
    <source>
        <dbReference type="EMBL" id="CAB4139075.1"/>
    </source>
</evidence>